<feature type="non-terminal residue" evidence="2">
    <location>
        <position position="384"/>
    </location>
</feature>
<proteinExistence type="predicted"/>
<feature type="region of interest" description="Disordered" evidence="1">
    <location>
        <begin position="50"/>
        <end position="115"/>
    </location>
</feature>
<feature type="compositionally biased region" description="Basic and acidic residues" evidence="1">
    <location>
        <begin position="365"/>
        <end position="374"/>
    </location>
</feature>
<organism evidence="2">
    <name type="scientific">Graphocephala atropunctata</name>
    <dbReference type="NCBI Taxonomy" id="36148"/>
    <lineage>
        <taxon>Eukaryota</taxon>
        <taxon>Metazoa</taxon>
        <taxon>Ecdysozoa</taxon>
        <taxon>Arthropoda</taxon>
        <taxon>Hexapoda</taxon>
        <taxon>Insecta</taxon>
        <taxon>Pterygota</taxon>
        <taxon>Neoptera</taxon>
        <taxon>Paraneoptera</taxon>
        <taxon>Hemiptera</taxon>
        <taxon>Auchenorrhyncha</taxon>
        <taxon>Membracoidea</taxon>
        <taxon>Cicadellidae</taxon>
        <taxon>Cicadellinae</taxon>
        <taxon>Cicadellini</taxon>
        <taxon>Graphocephala</taxon>
    </lineage>
</organism>
<sequence length="384" mass="39987">MSHTYIADCSDSNKGDDTLIIIVNSDGTVSVDPETLQKLLANQHHNSPISLVRLDAKSDGGGRNTEGEDDDDPDSRVNLTVEGYYPPTPAPSSPTPPPTPVPDTSITSDGGGPELLADSITEILQPEDVEKLETALQSEHAKEILGDVVLDMLQKNGEDGGLSEELPMSQQGSVGLDHCYASLTGPTAQPVATPPPSQPTRGTGRGRGMKAGRGRGLMHVQKLHVPAGATMVPLVEQLVMPQLPVSVGASPTSIVKNQATVALQRVDLQHVLPTNVVPCTVMLNKVPVQSKPPAIAPMPSGAGDIHSNKTSEVEMLAAGPVVTPRKRGGGRGRGVTTRGGRGRGLRALGGLGSLGRGRGAPPRPSTEDEVKAKQLADVISDTVQ</sequence>
<accession>A0A1B6KWP5</accession>
<name>A0A1B6KWP5_9HEMI</name>
<feature type="compositionally biased region" description="Pro residues" evidence="1">
    <location>
        <begin position="86"/>
        <end position="101"/>
    </location>
</feature>
<reference evidence="2" key="1">
    <citation type="submission" date="2015-11" db="EMBL/GenBank/DDBJ databases">
        <title>De novo transcriptome assembly of four potential Pierce s Disease insect vectors from Arizona vineyards.</title>
        <authorList>
            <person name="Tassone E.E."/>
        </authorList>
    </citation>
    <scope>NUCLEOTIDE SEQUENCE</scope>
</reference>
<feature type="region of interest" description="Disordered" evidence="1">
    <location>
        <begin position="183"/>
        <end position="212"/>
    </location>
</feature>
<evidence type="ECO:0000313" key="2">
    <source>
        <dbReference type="EMBL" id="JAT15869.1"/>
    </source>
</evidence>
<protein>
    <submittedName>
        <fullName evidence="2">Uncharacterized protein</fullName>
    </submittedName>
</protein>
<evidence type="ECO:0000256" key="1">
    <source>
        <dbReference type="SAM" id="MobiDB-lite"/>
    </source>
</evidence>
<feature type="region of interest" description="Disordered" evidence="1">
    <location>
        <begin position="322"/>
        <end position="384"/>
    </location>
</feature>
<gene>
    <name evidence="2" type="ORF">g.43023</name>
</gene>
<feature type="compositionally biased region" description="Gly residues" evidence="1">
    <location>
        <begin position="347"/>
        <end position="358"/>
    </location>
</feature>
<dbReference type="AlphaFoldDB" id="A0A1B6KWP5"/>
<dbReference type="EMBL" id="GEBQ01024108">
    <property type="protein sequence ID" value="JAT15869.1"/>
    <property type="molecule type" value="Transcribed_RNA"/>
</dbReference>